<evidence type="ECO:0000256" key="12">
    <source>
        <dbReference type="ARBA" id="ARBA00032874"/>
    </source>
</evidence>
<comment type="subcellular location">
    <subcellularLocation>
        <location evidence="1">Endoplasmic reticulum membrane</location>
    </subcellularLocation>
</comment>
<evidence type="ECO:0000259" key="15">
    <source>
        <dbReference type="Pfam" id="PF00534"/>
    </source>
</evidence>
<evidence type="ECO:0000256" key="2">
    <source>
        <dbReference type="ARBA" id="ARBA00004922"/>
    </source>
</evidence>
<evidence type="ECO:0000256" key="14">
    <source>
        <dbReference type="ARBA" id="ARBA00045104"/>
    </source>
</evidence>
<keyword evidence="9" id="KW-0472">Membrane</keyword>
<gene>
    <name evidence="17" type="ORF">CXK92_16900</name>
</gene>
<dbReference type="Pfam" id="PF13439">
    <property type="entry name" value="Glyco_transf_4"/>
    <property type="match status" value="1"/>
</dbReference>
<evidence type="ECO:0000256" key="3">
    <source>
        <dbReference type="ARBA" id="ARBA00011969"/>
    </source>
</evidence>
<dbReference type="InterPro" id="IPR001296">
    <property type="entry name" value="Glyco_trans_1"/>
</dbReference>
<dbReference type="Proteomes" id="UP000235925">
    <property type="component" value="Unassembled WGS sequence"/>
</dbReference>
<feature type="domain" description="Glycosyltransferase subfamily 4-like N-terminal" evidence="16">
    <location>
        <begin position="16"/>
        <end position="187"/>
    </location>
</feature>
<dbReference type="EC" id="2.4.1.132" evidence="4"/>
<evidence type="ECO:0000256" key="10">
    <source>
        <dbReference type="ARBA" id="ARBA00032047"/>
    </source>
</evidence>
<sequence length="361" mass="39517">MTPTRWVLHDYLQVSGGAERLVISLANGLDGFSLGVSGIYPGFLETGERSIMQPWVIGSPALRVLPRIPRALAAFGWGHSWLGNAECVIYSGLYAPLAVLGQPHGRRIYYCHTPPRFAFDLMETYLQRAPASLRQCLRLAISRYRSAYLTAIRAMDDVLVNSAHVRERLFLQTGIDARVVYPPIDTQHFRYLGQGDYYISLGRLEPNKRIDRIVQAFLNMPDKHLVVASGGSQLGALKALAGDARNIRFVGWLGEAELAHWVGHAIAALYVPKDEDFGMSAVEAMAAGKPIVAVNEGGLRESVIHGATGLLLDSDPSPEAIADAVKHLSGSVALAMRPACEHRANDFSLSRFISTFDAIVR</sequence>
<evidence type="ECO:0000313" key="17">
    <source>
        <dbReference type="EMBL" id="PNF79199.1"/>
    </source>
</evidence>
<keyword evidence="8" id="KW-1133">Transmembrane helix</keyword>
<evidence type="ECO:0000256" key="5">
    <source>
        <dbReference type="ARBA" id="ARBA00022679"/>
    </source>
</evidence>
<evidence type="ECO:0000256" key="9">
    <source>
        <dbReference type="ARBA" id="ARBA00023136"/>
    </source>
</evidence>
<dbReference type="InterPro" id="IPR028098">
    <property type="entry name" value="Glyco_trans_4-like_N"/>
</dbReference>
<evidence type="ECO:0000313" key="18">
    <source>
        <dbReference type="Proteomes" id="UP000235925"/>
    </source>
</evidence>
<dbReference type="PANTHER" id="PTHR45918:SF1">
    <property type="entry name" value="ALPHA-1,3_1,6-MANNOSYLTRANSFERASE ALG2"/>
    <property type="match status" value="1"/>
</dbReference>
<dbReference type="EC" id="2.4.1.257" evidence="3"/>
<evidence type="ECO:0000256" key="7">
    <source>
        <dbReference type="ARBA" id="ARBA00022824"/>
    </source>
</evidence>
<evidence type="ECO:0000256" key="11">
    <source>
        <dbReference type="ARBA" id="ARBA00032333"/>
    </source>
</evidence>
<protein>
    <recommendedName>
        <fullName evidence="10">GDP-Man:Man(1)GlcNAc(2)-PP-Dol alpha-1,3-mannosyltransferase</fullName>
        <ecNumber evidence="4">2.4.1.132</ecNumber>
        <ecNumber evidence="3">2.4.1.257</ecNumber>
    </recommendedName>
    <alternativeName>
        <fullName evidence="12">GDP-Man:Man(1)GlcNAc(2)-PP-dolichol mannosyltransferase</fullName>
    </alternativeName>
    <alternativeName>
        <fullName evidence="11">GDP-Man:Man(2)GlcNAc(2)-PP-Dol alpha-1,6-mannosyltransferase</fullName>
    </alternativeName>
</protein>
<evidence type="ECO:0000256" key="4">
    <source>
        <dbReference type="ARBA" id="ARBA00012649"/>
    </source>
</evidence>
<keyword evidence="5 17" id="KW-0808">Transferase</keyword>
<feature type="domain" description="Glycosyl transferase family 1" evidence="15">
    <location>
        <begin position="196"/>
        <end position="328"/>
    </location>
</feature>
<comment type="pathway">
    <text evidence="2">Protein modification; protein glycosylation.</text>
</comment>
<comment type="catalytic activity">
    <reaction evidence="13">
        <text>a beta-D-Man-(1-&gt;4)-beta-D-GlcNAc-(1-&gt;4)-alpha-D-GlcNAc-diphospho-di-trans,poly-cis-dolichol + GDP-alpha-D-mannose = an alpha-D-Man-(1-&gt;3)-beta-D-Man-(1-&gt;4)-beta-D-GlcNAc-(1-&gt;4)-alpha-D-GlcNAc-diphospho-di-trans,poly-cis-dolichol + GDP + H(+)</text>
        <dbReference type="Rhea" id="RHEA:29515"/>
        <dbReference type="Rhea" id="RHEA-COMP:19511"/>
        <dbReference type="Rhea" id="RHEA-COMP:19513"/>
        <dbReference type="ChEBI" id="CHEBI:15378"/>
        <dbReference type="ChEBI" id="CHEBI:57527"/>
        <dbReference type="ChEBI" id="CHEBI:58189"/>
        <dbReference type="ChEBI" id="CHEBI:58472"/>
        <dbReference type="ChEBI" id="CHEBI:132510"/>
        <dbReference type="EC" id="2.4.1.132"/>
    </reaction>
    <physiologicalReaction direction="left-to-right" evidence="13">
        <dbReference type="Rhea" id="RHEA:29516"/>
    </physiologicalReaction>
</comment>
<dbReference type="SUPFAM" id="SSF53756">
    <property type="entry name" value="UDP-Glycosyltransferase/glycogen phosphorylase"/>
    <property type="match status" value="1"/>
</dbReference>
<proteinExistence type="predicted"/>
<evidence type="ECO:0000256" key="13">
    <source>
        <dbReference type="ARBA" id="ARBA00045103"/>
    </source>
</evidence>
<comment type="caution">
    <text evidence="17">The sequence shown here is derived from an EMBL/GenBank/DDBJ whole genome shotgun (WGS) entry which is preliminary data.</text>
</comment>
<dbReference type="Gene3D" id="3.40.50.2000">
    <property type="entry name" value="Glycogen Phosphorylase B"/>
    <property type="match status" value="1"/>
</dbReference>
<organism evidence="17 18">
    <name type="scientific">Stutzerimonas stutzeri</name>
    <name type="common">Pseudomonas stutzeri</name>
    <dbReference type="NCBI Taxonomy" id="316"/>
    <lineage>
        <taxon>Bacteria</taxon>
        <taxon>Pseudomonadati</taxon>
        <taxon>Pseudomonadota</taxon>
        <taxon>Gammaproteobacteria</taxon>
        <taxon>Pseudomonadales</taxon>
        <taxon>Pseudomonadaceae</taxon>
        <taxon>Stutzerimonas</taxon>
    </lineage>
</organism>
<name>A0A2N8RXU4_STUST</name>
<evidence type="ECO:0000256" key="8">
    <source>
        <dbReference type="ARBA" id="ARBA00022989"/>
    </source>
</evidence>
<dbReference type="GO" id="GO:0102704">
    <property type="term" value="F:GDP-Man:Man(2)GlcNAc(2)-PP-Dol alpha-1,6-mannosyltransferase activity"/>
    <property type="evidence" value="ECO:0007669"/>
    <property type="project" value="UniProtKB-EC"/>
</dbReference>
<dbReference type="AlphaFoldDB" id="A0A2N8RXU4"/>
<dbReference type="GO" id="GO:0004378">
    <property type="term" value="F:GDP-Man:Man(1)GlcNAc(2)-PP-Dol alpha-1,3-mannosyltransferase activity"/>
    <property type="evidence" value="ECO:0007669"/>
    <property type="project" value="UniProtKB-EC"/>
</dbReference>
<keyword evidence="7" id="KW-0256">Endoplasmic reticulum</keyword>
<reference evidence="17 18" key="1">
    <citation type="submission" date="2018-01" db="EMBL/GenBank/DDBJ databases">
        <title>Denitrification phenotypes of diverse strains of Pseudomonas stutzeri.</title>
        <authorList>
            <person name="Milligan D.A."/>
            <person name="Bergaust L."/>
            <person name="Bakken L.R."/>
            <person name="Frostegard A."/>
        </authorList>
    </citation>
    <scope>NUCLEOTIDE SEQUENCE [LARGE SCALE GENOMIC DNA]</scope>
    <source>
        <strain evidence="17 18">KC</strain>
    </source>
</reference>
<dbReference type="PANTHER" id="PTHR45918">
    <property type="entry name" value="ALPHA-1,3/1,6-MANNOSYLTRANSFERASE ALG2"/>
    <property type="match status" value="1"/>
</dbReference>
<dbReference type="RefSeq" id="WP_102826192.1">
    <property type="nucleotide sequence ID" value="NZ_CP139348.1"/>
</dbReference>
<evidence type="ECO:0000259" key="16">
    <source>
        <dbReference type="Pfam" id="PF13439"/>
    </source>
</evidence>
<evidence type="ECO:0000256" key="6">
    <source>
        <dbReference type="ARBA" id="ARBA00022692"/>
    </source>
</evidence>
<dbReference type="Pfam" id="PF00534">
    <property type="entry name" value="Glycos_transf_1"/>
    <property type="match status" value="1"/>
</dbReference>
<dbReference type="GO" id="GO:0012505">
    <property type="term" value="C:endomembrane system"/>
    <property type="evidence" value="ECO:0007669"/>
    <property type="project" value="TreeGrafter"/>
</dbReference>
<dbReference type="OrthoDB" id="9801609at2"/>
<keyword evidence="6" id="KW-0812">Transmembrane</keyword>
<comment type="catalytic activity">
    <reaction evidence="14">
        <text>an alpha-D-Man-(1-&gt;3)-beta-D-Man-(1-&gt;4)-beta-D-GlcNAc-(1-&gt;4)-alpha-D-GlcNAc-diphospho-di-trans,poly-cis-dolichol + GDP-alpha-D-mannose = an alpha-D-Man-(1-&gt;3)-[alpha-D-Man-(1-&gt;6)]-beta-D-Man-(1-&gt;4)-beta-D-GlcNAc-(1-&gt;4)-alpha-D-GlcNAc-diphospho-di-trans,poly-cis-dolichol + GDP + H(+)</text>
        <dbReference type="Rhea" id="RHEA:29519"/>
        <dbReference type="Rhea" id="RHEA-COMP:19513"/>
        <dbReference type="Rhea" id="RHEA-COMP:19515"/>
        <dbReference type="ChEBI" id="CHEBI:15378"/>
        <dbReference type="ChEBI" id="CHEBI:57527"/>
        <dbReference type="ChEBI" id="CHEBI:58189"/>
        <dbReference type="ChEBI" id="CHEBI:132510"/>
        <dbReference type="ChEBI" id="CHEBI:132511"/>
        <dbReference type="EC" id="2.4.1.257"/>
    </reaction>
    <physiologicalReaction direction="left-to-right" evidence="14">
        <dbReference type="Rhea" id="RHEA:29520"/>
    </physiologicalReaction>
</comment>
<dbReference type="EMBL" id="POUN01000005">
    <property type="protein sequence ID" value="PNF79199.1"/>
    <property type="molecule type" value="Genomic_DNA"/>
</dbReference>
<evidence type="ECO:0000256" key="1">
    <source>
        <dbReference type="ARBA" id="ARBA00004586"/>
    </source>
</evidence>
<dbReference type="InterPro" id="IPR027054">
    <property type="entry name" value="ALG2"/>
</dbReference>
<accession>A0A2N8RXU4</accession>